<gene>
    <name evidence="1" type="ORF">ERS852494_00735</name>
</gene>
<dbReference type="AlphaFoldDB" id="A0A174I2C4"/>
<protein>
    <submittedName>
        <fullName evidence="1">Uncharacterized protein</fullName>
    </submittedName>
</protein>
<sequence length="48" mass="5444">MEDVYSLSDVTADKINFDLLLVSAKVPLSCFKSTNFNINFVFSVIRKN</sequence>
<reference evidence="1 2" key="1">
    <citation type="submission" date="2015-09" db="EMBL/GenBank/DDBJ databases">
        <authorList>
            <consortium name="Pathogen Informatics"/>
        </authorList>
    </citation>
    <scope>NUCLEOTIDE SEQUENCE [LARGE SCALE GENOMIC DNA]</scope>
    <source>
        <strain evidence="1 2">2789STDY5834880</strain>
    </source>
</reference>
<evidence type="ECO:0000313" key="1">
    <source>
        <dbReference type="EMBL" id="CUO79219.1"/>
    </source>
</evidence>
<evidence type="ECO:0000313" key="2">
    <source>
        <dbReference type="Proteomes" id="UP000095657"/>
    </source>
</evidence>
<organism evidence="1 2">
    <name type="scientific">Bacteroides caccae</name>
    <dbReference type="NCBI Taxonomy" id="47678"/>
    <lineage>
        <taxon>Bacteria</taxon>
        <taxon>Pseudomonadati</taxon>
        <taxon>Bacteroidota</taxon>
        <taxon>Bacteroidia</taxon>
        <taxon>Bacteroidales</taxon>
        <taxon>Bacteroidaceae</taxon>
        <taxon>Bacteroides</taxon>
    </lineage>
</organism>
<accession>A0A174I2C4</accession>
<name>A0A174I2C4_9BACE</name>
<dbReference type="Proteomes" id="UP000095657">
    <property type="component" value="Unassembled WGS sequence"/>
</dbReference>
<proteinExistence type="predicted"/>
<dbReference type="EMBL" id="CZAI01000002">
    <property type="protein sequence ID" value="CUO79219.1"/>
    <property type="molecule type" value="Genomic_DNA"/>
</dbReference>